<dbReference type="EMBL" id="NGLE01000009">
    <property type="protein sequence ID" value="OTO02505.1"/>
    <property type="molecule type" value="Genomic_DNA"/>
</dbReference>
<dbReference type="AlphaFoldDB" id="A0A242BWY4"/>
<dbReference type="SUPFAM" id="SSF53244">
    <property type="entry name" value="MurD-like peptide ligases, peptide-binding domain"/>
    <property type="match status" value="1"/>
</dbReference>
<feature type="domain" description="Mur ligase N-terminal catalytic" evidence="15">
    <location>
        <begin position="10"/>
        <end position="105"/>
    </location>
</feature>
<keyword evidence="11 14" id="KW-0131">Cell cycle</keyword>
<keyword evidence="6 14" id="KW-0132">Cell division</keyword>
<comment type="caution">
    <text evidence="19">The sequence shown here is derived from an EMBL/GenBank/DDBJ whole genome shotgun (WGS) entry which is preliminary data.</text>
</comment>
<dbReference type="GO" id="GO:0005737">
    <property type="term" value="C:cytoplasm"/>
    <property type="evidence" value="ECO:0007669"/>
    <property type="project" value="UniProtKB-SubCell"/>
</dbReference>
<sequence length="445" mass="50079">MSNQENKLHHFVGIKGSGMSSLALVLFEKGYQVQGSDVDEYFFTQRDLEKAGIKILPFNEDNITKDMIVIAGNAFPDSHEELVRAKELGAEIVRYHDFIGRFIQPYTSVAVTGSHGKTSTTGLLSHILTGIAPTSYLIGDGTGHGDPNAEFFAFEACEYRRHFLAYSPDYAIMTNIDFDHPDYYKSIEDVFSAFQKMAVQVKKGIFAYGDDKYLRQLKADVPIYYYGLTDDDDIQAKNIKRTTQGSSFDVYHNDQFVGHFVLPAFGQHNIMNALGVIAVAYFEKLDMTKVAEEMLTFEGVKRRFTEKKVSDMIIVDDYAHHPTEIIATIDGARQKYPDKEIIAVFQPHTFTRTIALMNEFAEALDLADSVFLCDIFGSAREQQGDVKIEDLGQKITKGGQVIKEENVSPLLDYEHAVMIFMGAGDVQKFEQAYETLLSNTTRNVL</sequence>
<dbReference type="STRING" id="1834181.A5880_003186"/>
<evidence type="ECO:0000313" key="20">
    <source>
        <dbReference type="Proteomes" id="UP000195139"/>
    </source>
</evidence>
<dbReference type="SUPFAM" id="SSF53623">
    <property type="entry name" value="MurD-like peptide ligases, catalytic domain"/>
    <property type="match status" value="1"/>
</dbReference>
<accession>A0A242BWY4</accession>
<evidence type="ECO:0000256" key="12">
    <source>
        <dbReference type="ARBA" id="ARBA00023316"/>
    </source>
</evidence>
<evidence type="ECO:0000256" key="9">
    <source>
        <dbReference type="ARBA" id="ARBA00022960"/>
    </source>
</evidence>
<evidence type="ECO:0000259" key="15">
    <source>
        <dbReference type="Pfam" id="PF01225"/>
    </source>
</evidence>
<dbReference type="NCBIfam" id="TIGR01082">
    <property type="entry name" value="murC"/>
    <property type="match status" value="1"/>
</dbReference>
<evidence type="ECO:0000256" key="13">
    <source>
        <dbReference type="ARBA" id="ARBA00047833"/>
    </source>
</evidence>
<proteinExistence type="inferred from homology"/>
<dbReference type="InterPro" id="IPR050061">
    <property type="entry name" value="MurCDEF_pg_biosynth"/>
</dbReference>
<evidence type="ECO:0000259" key="17">
    <source>
        <dbReference type="Pfam" id="PF08245"/>
    </source>
</evidence>
<evidence type="ECO:0000313" key="19">
    <source>
        <dbReference type="EMBL" id="OTO02505.1"/>
    </source>
</evidence>
<dbReference type="OrthoDB" id="9804126at2"/>
<protein>
    <recommendedName>
        <fullName evidence="3 14">UDP-N-acetylmuramate--L-alanine ligase</fullName>
        <ecNumber evidence="3 14">6.3.2.8</ecNumber>
    </recommendedName>
    <alternativeName>
        <fullName evidence="14">UDP-N-acetylmuramoyl-L-alanine synthetase</fullName>
    </alternativeName>
</protein>
<evidence type="ECO:0000256" key="6">
    <source>
        <dbReference type="ARBA" id="ARBA00022618"/>
    </source>
</evidence>
<keyword evidence="20" id="KW-1185">Reference proteome</keyword>
<reference evidence="18 20" key="2">
    <citation type="submission" date="2018-07" db="EMBL/GenBank/DDBJ databases">
        <title>The Genome Sequence of Enterococcus sp. DIV0659b.</title>
        <authorList>
            <consortium name="The Broad Institute Genomics Platform"/>
            <consortium name="The Broad Institute Genomic Center for Infectious Diseases"/>
            <person name="Earl A."/>
            <person name="Manson A."/>
            <person name="Schwartman J."/>
            <person name="Gilmore M."/>
            <person name="Abouelleil A."/>
            <person name="Cao P."/>
            <person name="Chapman S."/>
            <person name="Cusick C."/>
            <person name="Shea T."/>
            <person name="Young S."/>
            <person name="Neafsey D."/>
            <person name="Nusbaum C."/>
            <person name="Birren B."/>
        </authorList>
    </citation>
    <scope>NUCLEOTIDE SEQUENCE [LARGE SCALE GENOMIC DNA]</scope>
    <source>
        <strain evidence="18 20">4G2_DIV0659</strain>
    </source>
</reference>
<evidence type="ECO:0000256" key="8">
    <source>
        <dbReference type="ARBA" id="ARBA00022840"/>
    </source>
</evidence>
<feature type="binding site" evidence="14">
    <location>
        <begin position="113"/>
        <end position="119"/>
    </location>
    <ligand>
        <name>ATP</name>
        <dbReference type="ChEBI" id="CHEBI:30616"/>
    </ligand>
</feature>
<evidence type="ECO:0000256" key="14">
    <source>
        <dbReference type="HAMAP-Rule" id="MF_00046"/>
    </source>
</evidence>
<dbReference type="SUPFAM" id="SSF51984">
    <property type="entry name" value="MurCD N-terminal domain"/>
    <property type="match status" value="1"/>
</dbReference>
<comment type="pathway">
    <text evidence="2 14">Cell wall biogenesis; peptidoglycan biosynthesis.</text>
</comment>
<evidence type="ECO:0000259" key="16">
    <source>
        <dbReference type="Pfam" id="PF02875"/>
    </source>
</evidence>
<dbReference type="EC" id="6.3.2.8" evidence="3 14"/>
<evidence type="ECO:0000256" key="4">
    <source>
        <dbReference type="ARBA" id="ARBA00022490"/>
    </source>
</evidence>
<dbReference type="Pfam" id="PF01225">
    <property type="entry name" value="Mur_ligase"/>
    <property type="match status" value="1"/>
</dbReference>
<evidence type="ECO:0000256" key="2">
    <source>
        <dbReference type="ARBA" id="ARBA00004752"/>
    </source>
</evidence>
<dbReference type="InterPro" id="IPR013221">
    <property type="entry name" value="Mur_ligase_cen"/>
</dbReference>
<evidence type="ECO:0000256" key="10">
    <source>
        <dbReference type="ARBA" id="ARBA00022984"/>
    </source>
</evidence>
<organism evidence="19">
    <name type="scientific">Candidatus Enterococcus mansonii</name>
    <dbReference type="NCBI Taxonomy" id="1834181"/>
    <lineage>
        <taxon>Bacteria</taxon>
        <taxon>Bacillati</taxon>
        <taxon>Bacillota</taxon>
        <taxon>Bacilli</taxon>
        <taxon>Lactobacillales</taxon>
        <taxon>Enterococcaceae</taxon>
        <taxon>Enterococcus</taxon>
    </lineage>
</organism>
<comment type="subcellular location">
    <subcellularLocation>
        <location evidence="1 14">Cytoplasm</location>
    </subcellularLocation>
</comment>
<dbReference type="InterPro" id="IPR005758">
    <property type="entry name" value="UDP-N-AcMur_Ala_ligase_MurC"/>
</dbReference>
<keyword evidence="10 14" id="KW-0573">Peptidoglycan synthesis</keyword>
<evidence type="ECO:0000256" key="7">
    <source>
        <dbReference type="ARBA" id="ARBA00022741"/>
    </source>
</evidence>
<dbReference type="GO" id="GO:0008360">
    <property type="term" value="P:regulation of cell shape"/>
    <property type="evidence" value="ECO:0007669"/>
    <property type="project" value="UniProtKB-KW"/>
</dbReference>
<evidence type="ECO:0000256" key="5">
    <source>
        <dbReference type="ARBA" id="ARBA00022598"/>
    </source>
</evidence>
<comment type="catalytic activity">
    <reaction evidence="13 14">
        <text>UDP-N-acetyl-alpha-D-muramate + L-alanine + ATP = UDP-N-acetyl-alpha-D-muramoyl-L-alanine + ADP + phosphate + H(+)</text>
        <dbReference type="Rhea" id="RHEA:23372"/>
        <dbReference type="ChEBI" id="CHEBI:15378"/>
        <dbReference type="ChEBI" id="CHEBI:30616"/>
        <dbReference type="ChEBI" id="CHEBI:43474"/>
        <dbReference type="ChEBI" id="CHEBI:57972"/>
        <dbReference type="ChEBI" id="CHEBI:70757"/>
        <dbReference type="ChEBI" id="CHEBI:83898"/>
        <dbReference type="ChEBI" id="CHEBI:456216"/>
        <dbReference type="EC" id="6.3.2.8"/>
    </reaction>
</comment>
<dbReference type="EMBL" id="NGLE02000001">
    <property type="protein sequence ID" value="MEI5992838.1"/>
    <property type="molecule type" value="Genomic_DNA"/>
</dbReference>
<dbReference type="Gene3D" id="3.40.50.720">
    <property type="entry name" value="NAD(P)-binding Rossmann-like Domain"/>
    <property type="match status" value="1"/>
</dbReference>
<evidence type="ECO:0000313" key="18">
    <source>
        <dbReference type="EMBL" id="MEI5992838.1"/>
    </source>
</evidence>
<name>A0A242BWY4_9ENTE</name>
<dbReference type="Gene3D" id="3.40.1190.10">
    <property type="entry name" value="Mur-like, catalytic domain"/>
    <property type="match status" value="1"/>
</dbReference>
<dbReference type="HAMAP" id="MF_00046">
    <property type="entry name" value="MurC"/>
    <property type="match status" value="1"/>
</dbReference>
<keyword evidence="7 14" id="KW-0547">Nucleotide-binding</keyword>
<dbReference type="RefSeq" id="WP_086332022.1">
    <property type="nucleotide sequence ID" value="NZ_NGLE02000001.1"/>
</dbReference>
<comment type="similarity">
    <text evidence="14">Belongs to the MurCDEF family.</text>
</comment>
<keyword evidence="9 14" id="KW-0133">Cell shape</keyword>
<keyword evidence="12 14" id="KW-0961">Cell wall biogenesis/degradation</keyword>
<reference evidence="19" key="1">
    <citation type="submission" date="2017-05" db="EMBL/GenBank/DDBJ databases">
        <title>The Genome Sequence of Enterococcus sp. 4G2_DIV0659.</title>
        <authorList>
            <consortium name="The Broad Institute Genomics Platform"/>
            <consortium name="The Broad Institute Genomic Center for Infectious Diseases"/>
            <person name="Earl A."/>
            <person name="Manson A."/>
            <person name="Schwartman J."/>
            <person name="Gilmore M."/>
            <person name="Abouelleil A."/>
            <person name="Cao P."/>
            <person name="Chapman S."/>
            <person name="Cusick C."/>
            <person name="Shea T."/>
            <person name="Young S."/>
            <person name="Neafsey D."/>
            <person name="Nusbaum C."/>
            <person name="Birren B."/>
        </authorList>
    </citation>
    <scope>NUCLEOTIDE SEQUENCE [LARGE SCALE GENOMIC DNA]</scope>
    <source>
        <strain evidence="19">4G2_DIV0659</strain>
    </source>
</reference>
<keyword evidence="5 14" id="KW-0436">Ligase</keyword>
<dbReference type="GO" id="GO:0051301">
    <property type="term" value="P:cell division"/>
    <property type="evidence" value="ECO:0007669"/>
    <property type="project" value="UniProtKB-KW"/>
</dbReference>
<dbReference type="GO" id="GO:0005524">
    <property type="term" value="F:ATP binding"/>
    <property type="evidence" value="ECO:0007669"/>
    <property type="project" value="UniProtKB-UniRule"/>
</dbReference>
<dbReference type="UniPathway" id="UPA00219"/>
<dbReference type="InterPro" id="IPR004101">
    <property type="entry name" value="Mur_ligase_C"/>
</dbReference>
<dbReference type="PANTHER" id="PTHR43445:SF3">
    <property type="entry name" value="UDP-N-ACETYLMURAMATE--L-ALANINE LIGASE"/>
    <property type="match status" value="1"/>
</dbReference>
<keyword evidence="4 14" id="KW-0963">Cytoplasm</keyword>
<dbReference type="GO" id="GO:0071555">
    <property type="term" value="P:cell wall organization"/>
    <property type="evidence" value="ECO:0007669"/>
    <property type="project" value="UniProtKB-KW"/>
</dbReference>
<dbReference type="Pfam" id="PF02875">
    <property type="entry name" value="Mur_ligase_C"/>
    <property type="match status" value="1"/>
</dbReference>
<feature type="domain" description="Mur ligase central" evidence="17">
    <location>
        <begin position="111"/>
        <end position="280"/>
    </location>
</feature>
<dbReference type="Pfam" id="PF08245">
    <property type="entry name" value="Mur_ligase_M"/>
    <property type="match status" value="1"/>
</dbReference>
<dbReference type="GO" id="GO:0009252">
    <property type="term" value="P:peptidoglycan biosynthetic process"/>
    <property type="evidence" value="ECO:0007669"/>
    <property type="project" value="UniProtKB-UniRule"/>
</dbReference>
<comment type="function">
    <text evidence="14">Cell wall formation.</text>
</comment>
<dbReference type="InterPro" id="IPR036565">
    <property type="entry name" value="Mur-like_cat_sf"/>
</dbReference>
<evidence type="ECO:0000256" key="3">
    <source>
        <dbReference type="ARBA" id="ARBA00012211"/>
    </source>
</evidence>
<evidence type="ECO:0000256" key="11">
    <source>
        <dbReference type="ARBA" id="ARBA00023306"/>
    </source>
</evidence>
<dbReference type="GO" id="GO:0008763">
    <property type="term" value="F:UDP-N-acetylmuramate-L-alanine ligase activity"/>
    <property type="evidence" value="ECO:0007669"/>
    <property type="project" value="UniProtKB-UniRule"/>
</dbReference>
<evidence type="ECO:0000256" key="1">
    <source>
        <dbReference type="ARBA" id="ARBA00004496"/>
    </source>
</evidence>
<keyword evidence="8 14" id="KW-0067">ATP-binding</keyword>
<gene>
    <name evidence="14" type="primary">murC</name>
    <name evidence="18" type="ORF">A5880_000377</name>
    <name evidence="19" type="ORF">A5880_003186</name>
</gene>
<feature type="domain" description="Mur ligase C-terminal" evidence="16">
    <location>
        <begin position="302"/>
        <end position="413"/>
    </location>
</feature>
<dbReference type="Proteomes" id="UP000195139">
    <property type="component" value="Unassembled WGS sequence"/>
</dbReference>
<dbReference type="InterPro" id="IPR036615">
    <property type="entry name" value="Mur_ligase_C_dom_sf"/>
</dbReference>
<dbReference type="PANTHER" id="PTHR43445">
    <property type="entry name" value="UDP-N-ACETYLMURAMATE--L-ALANINE LIGASE-RELATED"/>
    <property type="match status" value="1"/>
</dbReference>
<dbReference type="InterPro" id="IPR000713">
    <property type="entry name" value="Mur_ligase_N"/>
</dbReference>
<dbReference type="Gene3D" id="3.90.190.20">
    <property type="entry name" value="Mur ligase, C-terminal domain"/>
    <property type="match status" value="1"/>
</dbReference>